<comment type="similarity">
    <text evidence="1 4">Belongs to the universal ribosomal protein uS2 family.</text>
</comment>
<evidence type="ECO:0000256" key="2">
    <source>
        <dbReference type="ARBA" id="ARBA00022980"/>
    </source>
</evidence>
<keyword evidence="2 4" id="KW-0689">Ribosomal protein</keyword>
<dbReference type="SUPFAM" id="SSF52313">
    <property type="entry name" value="Ribosomal protein S2"/>
    <property type="match status" value="1"/>
</dbReference>
<evidence type="ECO:0000313" key="6">
    <source>
        <dbReference type="Proteomes" id="UP000750334"/>
    </source>
</evidence>
<proteinExistence type="inferred from homology"/>
<dbReference type="PANTHER" id="PTHR12534:SF0">
    <property type="entry name" value="SMALL RIBOSOMAL SUBUNIT PROTEIN US2M"/>
    <property type="match status" value="1"/>
</dbReference>
<dbReference type="HAMAP" id="MF_00291_B">
    <property type="entry name" value="Ribosomal_uS2_B"/>
    <property type="match status" value="1"/>
</dbReference>
<dbReference type="InterPro" id="IPR005706">
    <property type="entry name" value="Ribosomal_uS2_bac/mit/plastid"/>
</dbReference>
<dbReference type="Proteomes" id="UP000750334">
    <property type="component" value="Unassembled WGS sequence"/>
</dbReference>
<dbReference type="EMBL" id="PUHR01000002">
    <property type="protein sequence ID" value="KAG0672497.1"/>
    <property type="molecule type" value="Genomic_DNA"/>
</dbReference>
<dbReference type="PROSITE" id="PS00963">
    <property type="entry name" value="RIBOSOMAL_S2_2"/>
    <property type="match status" value="1"/>
</dbReference>
<dbReference type="Pfam" id="PF00318">
    <property type="entry name" value="Ribosomal_S2"/>
    <property type="match status" value="1"/>
</dbReference>
<evidence type="ECO:0000256" key="3">
    <source>
        <dbReference type="ARBA" id="ARBA00023274"/>
    </source>
</evidence>
<accession>A0A9P7BDT2</accession>
<dbReference type="InterPro" id="IPR001865">
    <property type="entry name" value="Ribosomal_uS2"/>
</dbReference>
<comment type="caution">
    <text evidence="5">The sequence shown here is derived from an EMBL/GenBank/DDBJ whole genome shotgun (WGS) entry which is preliminary data.</text>
</comment>
<organism evidence="5 6">
    <name type="scientific">Maudiozyma exigua</name>
    <name type="common">Yeast</name>
    <name type="synonym">Kazachstania exigua</name>
    <dbReference type="NCBI Taxonomy" id="34358"/>
    <lineage>
        <taxon>Eukaryota</taxon>
        <taxon>Fungi</taxon>
        <taxon>Dikarya</taxon>
        <taxon>Ascomycota</taxon>
        <taxon>Saccharomycotina</taxon>
        <taxon>Saccharomycetes</taxon>
        <taxon>Saccharomycetales</taxon>
        <taxon>Saccharomycetaceae</taxon>
        <taxon>Maudiozyma</taxon>
    </lineage>
</organism>
<evidence type="ECO:0000256" key="4">
    <source>
        <dbReference type="RuleBase" id="RU003631"/>
    </source>
</evidence>
<dbReference type="GO" id="GO:0006412">
    <property type="term" value="P:translation"/>
    <property type="evidence" value="ECO:0007669"/>
    <property type="project" value="InterPro"/>
</dbReference>
<dbReference type="PRINTS" id="PR00395">
    <property type="entry name" value="RIBOSOMALS2"/>
</dbReference>
<reference evidence="5 6" key="1">
    <citation type="submission" date="2020-11" db="EMBL/GenBank/DDBJ databases">
        <title>Kefir isolates.</title>
        <authorList>
            <person name="Marcisauskas S."/>
            <person name="Kim Y."/>
            <person name="Blasche S."/>
        </authorList>
    </citation>
    <scope>NUCLEOTIDE SEQUENCE [LARGE SCALE GENOMIC DNA]</scope>
    <source>
        <strain evidence="5 6">OG2</strain>
    </source>
</reference>
<dbReference type="GO" id="GO:0005763">
    <property type="term" value="C:mitochondrial small ribosomal subunit"/>
    <property type="evidence" value="ECO:0007669"/>
    <property type="project" value="TreeGrafter"/>
</dbReference>
<dbReference type="CDD" id="cd01425">
    <property type="entry name" value="RPS2"/>
    <property type="match status" value="1"/>
</dbReference>
<sequence length="395" mass="44255">MLTSVRCGLLAKRTPILRKSVFQICKRFQHSAEDVTPQPDQDLLLVRQKQLNDSISARLNSLRDVPVDELAKLQKILDKPLTEKEKQLDEELTTFLNEFSLATNSSTSSTVEQTHLSSVSLRGQLQQFPFLEPSSNDMPYTPQELFLRQMKHAKQSSRLGADVTKIYNPNKDLSKPISIDEVSINNLMEAGVHLGQSTSLWRSSTQPFLYGEYKGIHIIDMNKTLSYLKRASDVIEGVVERGGIVLFLGTREGQKRPLEEAAKRVRGYYVSTRWIPGTLTNPTEISGVWEKTEVDMADKPTGRILTADEKASIVKPDLLVVLNPTENRNALNEAMKTRVPTIGIIDTDSEPSFVTYPIPGNDDSYRSISLLLGVLAKAGERGLMTRLNKLKDSQK</sequence>
<dbReference type="OrthoDB" id="2320368at2759"/>
<dbReference type="NCBIfam" id="TIGR01011">
    <property type="entry name" value="rpsB_bact"/>
    <property type="match status" value="1"/>
</dbReference>
<protein>
    <submittedName>
        <fullName evidence="5">37S ribosomal protein, mitochondrial</fullName>
    </submittedName>
</protein>
<dbReference type="AlphaFoldDB" id="A0A9P7BDT2"/>
<dbReference type="PROSITE" id="PS00962">
    <property type="entry name" value="RIBOSOMAL_S2_1"/>
    <property type="match status" value="1"/>
</dbReference>
<evidence type="ECO:0000256" key="1">
    <source>
        <dbReference type="ARBA" id="ARBA00006242"/>
    </source>
</evidence>
<dbReference type="InterPro" id="IPR018130">
    <property type="entry name" value="Ribosomal_uS2_CS"/>
</dbReference>
<gene>
    <name evidence="5" type="primary">MRP4</name>
    <name evidence="5" type="ORF">C6P45_001961</name>
</gene>
<evidence type="ECO:0000313" key="5">
    <source>
        <dbReference type="EMBL" id="KAG0672497.1"/>
    </source>
</evidence>
<keyword evidence="6" id="KW-1185">Reference proteome</keyword>
<dbReference type="Gene3D" id="3.40.50.10490">
    <property type="entry name" value="Glucose-6-phosphate isomerase like protein, domain 1"/>
    <property type="match status" value="1"/>
</dbReference>
<dbReference type="PANTHER" id="PTHR12534">
    <property type="entry name" value="30S RIBOSOMAL PROTEIN S2 PROKARYOTIC AND ORGANELLAR"/>
    <property type="match status" value="1"/>
</dbReference>
<dbReference type="FunFam" id="3.40.50.10490:FF:000055">
    <property type="entry name" value="Mitochondrial ribosomal protein"/>
    <property type="match status" value="1"/>
</dbReference>
<dbReference type="GO" id="GO:0003735">
    <property type="term" value="F:structural constituent of ribosome"/>
    <property type="evidence" value="ECO:0007669"/>
    <property type="project" value="InterPro"/>
</dbReference>
<keyword evidence="3 4" id="KW-0687">Ribonucleoprotein</keyword>
<dbReference type="InterPro" id="IPR023591">
    <property type="entry name" value="Ribosomal_uS2_flav_dom_sf"/>
</dbReference>
<name>A0A9P7BDT2_MAUEX</name>